<sequence length="85" mass="9872">MKKIPLDILQEKARLLTKEELRKHILPKNLKEKLTLVIEQDGDHRVFILFVPGHTPKDGIDISRVRINEYSGKAVIEYIGLELKK</sequence>
<organism evidence="1 2">
    <name type="scientific">Citrobacter portucalensis</name>
    <dbReference type="NCBI Taxonomy" id="1639133"/>
    <lineage>
        <taxon>Bacteria</taxon>
        <taxon>Pseudomonadati</taxon>
        <taxon>Pseudomonadota</taxon>
        <taxon>Gammaproteobacteria</taxon>
        <taxon>Enterobacterales</taxon>
        <taxon>Enterobacteriaceae</taxon>
        <taxon>Citrobacter</taxon>
        <taxon>Citrobacter freundii complex</taxon>
    </lineage>
</organism>
<evidence type="ECO:0000313" key="1">
    <source>
        <dbReference type="EMBL" id="MDE9619077.1"/>
    </source>
</evidence>
<comment type="caution">
    <text evidence="1">The sequence shown here is derived from an EMBL/GenBank/DDBJ whole genome shotgun (WGS) entry which is preliminary data.</text>
</comment>
<dbReference type="RefSeq" id="WP_275397929.1">
    <property type="nucleotide sequence ID" value="NZ_JAKIHW010000013.1"/>
</dbReference>
<dbReference type="EMBL" id="JAKIHW010000013">
    <property type="protein sequence ID" value="MDE9619077.1"/>
    <property type="molecule type" value="Genomic_DNA"/>
</dbReference>
<dbReference type="AlphaFoldDB" id="A0A9X4GGY7"/>
<reference evidence="1" key="1">
    <citation type="submission" date="2022-01" db="EMBL/GenBank/DDBJ databases">
        <title>Genetic Characterization of Carbapenem-resistant Citrobacter spp. from China: a multicenter study.</title>
        <authorList>
            <person name="Ye L."/>
        </authorList>
    </citation>
    <scope>NUCLEOTIDE SEQUENCE</scope>
    <source>
        <strain evidence="1">IR5432</strain>
    </source>
</reference>
<gene>
    <name evidence="1" type="ORF">L2111_13465</name>
</gene>
<dbReference type="Proteomes" id="UP001147005">
    <property type="component" value="Unassembled WGS sequence"/>
</dbReference>
<protein>
    <submittedName>
        <fullName evidence="1">Uncharacterized protein</fullName>
    </submittedName>
</protein>
<evidence type="ECO:0000313" key="2">
    <source>
        <dbReference type="Proteomes" id="UP001147005"/>
    </source>
</evidence>
<accession>A0A9X4GGY7</accession>
<proteinExistence type="predicted"/>
<name>A0A9X4GGY7_9ENTR</name>